<reference evidence="4 5" key="1">
    <citation type="submission" date="2019-01" db="EMBL/GenBank/DDBJ databases">
        <title>Lacunisphaera sp. strain TWA-58.</title>
        <authorList>
            <person name="Chen W.-M."/>
        </authorList>
    </citation>
    <scope>NUCLEOTIDE SEQUENCE [LARGE SCALE GENOMIC DNA]</scope>
    <source>
        <strain evidence="4 5">TWA-58</strain>
    </source>
</reference>
<dbReference type="PANTHER" id="PTHR34580:SF1">
    <property type="entry name" value="PROTEIN PAFC"/>
    <property type="match status" value="1"/>
</dbReference>
<dbReference type="InterPro" id="IPR036388">
    <property type="entry name" value="WH-like_DNA-bd_sf"/>
</dbReference>
<evidence type="ECO:0000256" key="1">
    <source>
        <dbReference type="ARBA" id="ARBA00023015"/>
    </source>
</evidence>
<evidence type="ECO:0000259" key="3">
    <source>
        <dbReference type="PROSITE" id="PS51000"/>
    </source>
</evidence>
<dbReference type="Pfam" id="PF13280">
    <property type="entry name" value="WYL"/>
    <property type="match status" value="1"/>
</dbReference>
<dbReference type="GO" id="GO:0003700">
    <property type="term" value="F:DNA-binding transcription factor activity"/>
    <property type="evidence" value="ECO:0007669"/>
    <property type="project" value="InterPro"/>
</dbReference>
<evidence type="ECO:0000313" key="4">
    <source>
        <dbReference type="EMBL" id="RXK53145.1"/>
    </source>
</evidence>
<evidence type="ECO:0000313" key="5">
    <source>
        <dbReference type="Proteomes" id="UP000290218"/>
    </source>
</evidence>
<keyword evidence="2" id="KW-0804">Transcription</keyword>
<dbReference type="RefSeq" id="WP_129048733.1">
    <property type="nucleotide sequence ID" value="NZ_SDHX01000002.1"/>
</dbReference>
<dbReference type="InterPro" id="IPR057727">
    <property type="entry name" value="WCX_dom"/>
</dbReference>
<organism evidence="4 5">
    <name type="scientific">Oleiharenicola lentus</name>
    <dbReference type="NCBI Taxonomy" id="2508720"/>
    <lineage>
        <taxon>Bacteria</taxon>
        <taxon>Pseudomonadati</taxon>
        <taxon>Verrucomicrobiota</taxon>
        <taxon>Opitutia</taxon>
        <taxon>Opitutales</taxon>
        <taxon>Opitutaceae</taxon>
        <taxon>Oleiharenicola</taxon>
    </lineage>
</organism>
<comment type="caution">
    <text evidence="4">The sequence shown here is derived from an EMBL/GenBank/DDBJ whole genome shotgun (WGS) entry which is preliminary data.</text>
</comment>
<dbReference type="Pfam" id="PF08279">
    <property type="entry name" value="HTH_11"/>
    <property type="match status" value="1"/>
</dbReference>
<evidence type="ECO:0000256" key="2">
    <source>
        <dbReference type="ARBA" id="ARBA00023163"/>
    </source>
</evidence>
<name>A0A4Q1C4E0_9BACT</name>
<dbReference type="Proteomes" id="UP000290218">
    <property type="component" value="Unassembled WGS sequence"/>
</dbReference>
<dbReference type="PROSITE" id="PS52050">
    <property type="entry name" value="WYL"/>
    <property type="match status" value="1"/>
</dbReference>
<dbReference type="Gene3D" id="1.10.10.10">
    <property type="entry name" value="Winged helix-like DNA-binding domain superfamily/Winged helix DNA-binding domain"/>
    <property type="match status" value="1"/>
</dbReference>
<dbReference type="Pfam" id="PF25583">
    <property type="entry name" value="WCX"/>
    <property type="match status" value="1"/>
</dbReference>
<gene>
    <name evidence="4" type="ORF">ESB00_15670</name>
</gene>
<dbReference type="InterPro" id="IPR051534">
    <property type="entry name" value="CBASS_pafABC_assoc_protein"/>
</dbReference>
<dbReference type="InterPro" id="IPR036390">
    <property type="entry name" value="WH_DNA-bd_sf"/>
</dbReference>
<sequence>MNRTDRLVAMVLFLQGRRVVRASELAEHFEVTERTVYRDISALGEAGVPIAGEAGVGYSLMKGYQLPPVMFTAEEASALFVGGELVKQFTDASLHGPMASALDKLRAVLPRDRQDHVEKLVSRTIVRGRGSRQAADAANQRWLVTVQQAVVLRRVLRMAYRGLEREEETQRDVDPLGVVFYGGGWYLVAWCRLRKGLRHFRVDRIQRLELLPVTFTPPEDFSLAEHMERSAAEGQSEPVRIWFHQHAQERAQRESYATLIEEKKRDGGAEFTLYSYSLEWTAYWLLSFGDRAEAVAPKKLRQLVKAGAEKIVAKHG</sequence>
<dbReference type="InterPro" id="IPR028349">
    <property type="entry name" value="PafC-like"/>
</dbReference>
<proteinExistence type="predicted"/>
<dbReference type="AlphaFoldDB" id="A0A4Q1C4E0"/>
<dbReference type="EMBL" id="SDHX01000002">
    <property type="protein sequence ID" value="RXK53145.1"/>
    <property type="molecule type" value="Genomic_DNA"/>
</dbReference>
<dbReference type="PIRSF" id="PIRSF016838">
    <property type="entry name" value="PafC"/>
    <property type="match status" value="1"/>
</dbReference>
<dbReference type="SUPFAM" id="SSF46785">
    <property type="entry name" value="Winged helix' DNA-binding domain"/>
    <property type="match status" value="1"/>
</dbReference>
<dbReference type="InterPro" id="IPR026881">
    <property type="entry name" value="WYL_dom"/>
</dbReference>
<dbReference type="PANTHER" id="PTHR34580">
    <property type="match status" value="1"/>
</dbReference>
<keyword evidence="5" id="KW-1185">Reference proteome</keyword>
<dbReference type="PROSITE" id="PS51000">
    <property type="entry name" value="HTH_DEOR_2"/>
    <property type="match status" value="1"/>
</dbReference>
<dbReference type="OrthoDB" id="9815009at2"/>
<feature type="domain" description="HTH deoR-type" evidence="3">
    <location>
        <begin position="3"/>
        <end position="58"/>
    </location>
</feature>
<accession>A0A4Q1C4E0</accession>
<keyword evidence="1" id="KW-0805">Transcription regulation</keyword>
<dbReference type="InterPro" id="IPR001034">
    <property type="entry name" value="DeoR_HTH"/>
</dbReference>
<dbReference type="InterPro" id="IPR013196">
    <property type="entry name" value="HTH_11"/>
</dbReference>
<protein>
    <submittedName>
        <fullName evidence="4">YafY family transcriptional regulator</fullName>
    </submittedName>
</protein>